<protein>
    <recommendedName>
        <fullName evidence="3">ABC transporter substrate-binding protein PnrA-like domain-containing protein</fullName>
    </recommendedName>
</protein>
<organism evidence="4 5">
    <name type="scientific">candidate division WWE3 bacterium CG10_big_fil_rev_8_21_14_0_10_32_10</name>
    <dbReference type="NCBI Taxonomy" id="1975090"/>
    <lineage>
        <taxon>Bacteria</taxon>
        <taxon>Katanobacteria</taxon>
    </lineage>
</organism>
<keyword evidence="1 2" id="KW-0732">Signal</keyword>
<evidence type="ECO:0000256" key="1">
    <source>
        <dbReference type="ARBA" id="ARBA00022729"/>
    </source>
</evidence>
<dbReference type="PANTHER" id="PTHR43208:SF1">
    <property type="entry name" value="ABC TRANSPORTER SUBSTRATE-BINDING PROTEIN"/>
    <property type="match status" value="1"/>
</dbReference>
<comment type="caution">
    <text evidence="4">The sequence shown here is derived from an EMBL/GenBank/DDBJ whole genome shotgun (WGS) entry which is preliminary data.</text>
</comment>
<feature type="signal peptide" evidence="2">
    <location>
        <begin position="1"/>
        <end position="21"/>
    </location>
</feature>
<sequence length="381" mass="41534">MFGKCFYLVVVLIVFALTFSACTVVAPQATQVPEPTDLSKVWVIGNIYVSPVEIPWSRAHKEALKNALANYGTVTEINGGFEVHDKARNLVARTLSWTATDDFSTEKVLSVAQNMIQQGANTIFVTAEDWCAGLISDFASEHPNVLFACIRSETAPNVVSMYPKSWMGFCIAGAALAAQVESPHIGLLGAYENNSQVASNHGAAAACFADAWTELGKPGVPEFSTVYVNSWGDSPKEHEAARALVDMNVSAFLVHEDSTSAAQEVAQDQNPPLVVGYDQDWAQFVEPNKHVFTSVTIDWTDVYSKVLAMAKSSDFDTFRWNPGLSEGAVKLAPFSPVVTDLAKQLALKYTQKLADGWRPCGDDNTMWSIGHWTDCYKEGSN</sequence>
<evidence type="ECO:0000256" key="2">
    <source>
        <dbReference type="SAM" id="SignalP"/>
    </source>
</evidence>
<dbReference type="Proteomes" id="UP000230214">
    <property type="component" value="Unassembled WGS sequence"/>
</dbReference>
<dbReference type="PROSITE" id="PS51257">
    <property type="entry name" value="PROKAR_LIPOPROTEIN"/>
    <property type="match status" value="1"/>
</dbReference>
<proteinExistence type="predicted"/>
<dbReference type="PANTHER" id="PTHR43208">
    <property type="entry name" value="ABC TRANSPORTER SUBSTRATE-BINDING PROTEIN"/>
    <property type="match status" value="1"/>
</dbReference>
<dbReference type="InterPro" id="IPR052910">
    <property type="entry name" value="ABC-Purine-Binding"/>
</dbReference>
<evidence type="ECO:0000259" key="3">
    <source>
        <dbReference type="Pfam" id="PF02608"/>
    </source>
</evidence>
<dbReference type="Pfam" id="PF02608">
    <property type="entry name" value="Bmp"/>
    <property type="match status" value="1"/>
</dbReference>
<dbReference type="InterPro" id="IPR003760">
    <property type="entry name" value="PnrA-like"/>
</dbReference>
<dbReference type="SUPFAM" id="SSF53822">
    <property type="entry name" value="Periplasmic binding protein-like I"/>
    <property type="match status" value="1"/>
</dbReference>
<dbReference type="AlphaFoldDB" id="A0A2H0R9E6"/>
<dbReference type="EMBL" id="PCXU01000039">
    <property type="protein sequence ID" value="PIR43097.1"/>
    <property type="molecule type" value="Genomic_DNA"/>
</dbReference>
<feature type="domain" description="ABC transporter substrate-binding protein PnrA-like" evidence="3">
    <location>
        <begin position="104"/>
        <end position="347"/>
    </location>
</feature>
<feature type="chain" id="PRO_5013762683" description="ABC transporter substrate-binding protein PnrA-like domain-containing protein" evidence="2">
    <location>
        <begin position="22"/>
        <end position="381"/>
    </location>
</feature>
<reference evidence="4 5" key="1">
    <citation type="submission" date="2017-09" db="EMBL/GenBank/DDBJ databases">
        <title>Depth-based differentiation of microbial function through sediment-hosted aquifers and enrichment of novel symbionts in the deep terrestrial subsurface.</title>
        <authorList>
            <person name="Probst A.J."/>
            <person name="Ladd B."/>
            <person name="Jarett J.K."/>
            <person name="Geller-Mcgrath D.E."/>
            <person name="Sieber C.M."/>
            <person name="Emerson J.B."/>
            <person name="Anantharaman K."/>
            <person name="Thomas B.C."/>
            <person name="Malmstrom R."/>
            <person name="Stieglmeier M."/>
            <person name="Klingl A."/>
            <person name="Woyke T."/>
            <person name="Ryan C.M."/>
            <person name="Banfield J.F."/>
        </authorList>
    </citation>
    <scope>NUCLEOTIDE SEQUENCE [LARGE SCALE GENOMIC DNA]</scope>
    <source>
        <strain evidence="4">CG10_big_fil_rev_8_21_14_0_10_32_10</strain>
    </source>
</reference>
<accession>A0A2H0R9E6</accession>
<evidence type="ECO:0000313" key="4">
    <source>
        <dbReference type="EMBL" id="PIR43097.1"/>
    </source>
</evidence>
<evidence type="ECO:0000313" key="5">
    <source>
        <dbReference type="Proteomes" id="UP000230214"/>
    </source>
</evidence>
<gene>
    <name evidence="4" type="ORF">COV24_04680</name>
</gene>
<dbReference type="GO" id="GO:0005886">
    <property type="term" value="C:plasma membrane"/>
    <property type="evidence" value="ECO:0007669"/>
    <property type="project" value="InterPro"/>
</dbReference>
<dbReference type="InterPro" id="IPR028082">
    <property type="entry name" value="Peripla_BP_I"/>
</dbReference>
<dbReference type="Gene3D" id="3.40.50.2300">
    <property type="match status" value="2"/>
</dbReference>
<name>A0A2H0R9E6_UNCKA</name>